<evidence type="ECO:0000313" key="2">
    <source>
        <dbReference type="Proteomes" id="UP001234989"/>
    </source>
</evidence>
<evidence type="ECO:0000313" key="1">
    <source>
        <dbReference type="EMBL" id="WMV24861.1"/>
    </source>
</evidence>
<reference evidence="1" key="1">
    <citation type="submission" date="2023-08" db="EMBL/GenBank/DDBJ databases">
        <title>A de novo genome assembly of Solanum verrucosum Schlechtendal, a Mexican diploid species geographically isolated from the other diploid A-genome species in potato relatives.</title>
        <authorList>
            <person name="Hosaka K."/>
        </authorList>
    </citation>
    <scope>NUCLEOTIDE SEQUENCE</scope>
    <source>
        <tissue evidence="1">Young leaves</tissue>
    </source>
</reference>
<dbReference type="InterPro" id="IPR043502">
    <property type="entry name" value="DNA/RNA_pol_sf"/>
</dbReference>
<protein>
    <recommendedName>
        <fullName evidence="3">CCHC-type domain-containing protein</fullName>
    </recommendedName>
</protein>
<dbReference type="SUPFAM" id="SSF56672">
    <property type="entry name" value="DNA/RNA polymerases"/>
    <property type="match status" value="1"/>
</dbReference>
<sequence>MPIISHEPSESSILEMSSIIDSLSSGVVEFQVLSSMHDSVSNRKPYRGGGNRSFISASQKCGKSNLGKCLDDTDVFYDCGKNGHKVRDCSFQASKTKDGRQVQPSGFGLGGAPYQNILYVLQNRHEHEGSPNIMIRLVCYKLGIWILKPFTLELVLIVNEFSYVFLDDLLGSPPENEIDFGIGFLPNMQPISISPYCIKVDPKKIEAETRPKPLSPSKIQSFLSLVDYYKRFGDIIFIVFIDDKSLQYMFKKKYLNLRKRRWFDLLKDYDMSVLYNVGMENVVAEALIRLSIGSVAHVEYDHMTKSAHFLPVKTLFSAEDYATLYIREMKGFDTQMKLSTTFHPQTDGQAKHAIQTLEDMLRACMIDFKGLLEDITYEKCDEIWKEREA</sequence>
<dbReference type="InterPro" id="IPR012337">
    <property type="entry name" value="RNaseH-like_sf"/>
</dbReference>
<dbReference type="PANTHER" id="PTHR34072:SF52">
    <property type="entry name" value="RIBONUCLEASE H"/>
    <property type="match status" value="1"/>
</dbReference>
<evidence type="ECO:0008006" key="3">
    <source>
        <dbReference type="Google" id="ProtNLM"/>
    </source>
</evidence>
<dbReference type="EMBL" id="CP133615">
    <property type="protein sequence ID" value="WMV24861.1"/>
    <property type="molecule type" value="Genomic_DNA"/>
</dbReference>
<organism evidence="1 2">
    <name type="scientific">Solanum verrucosum</name>
    <dbReference type="NCBI Taxonomy" id="315347"/>
    <lineage>
        <taxon>Eukaryota</taxon>
        <taxon>Viridiplantae</taxon>
        <taxon>Streptophyta</taxon>
        <taxon>Embryophyta</taxon>
        <taxon>Tracheophyta</taxon>
        <taxon>Spermatophyta</taxon>
        <taxon>Magnoliopsida</taxon>
        <taxon>eudicotyledons</taxon>
        <taxon>Gunneridae</taxon>
        <taxon>Pentapetalae</taxon>
        <taxon>asterids</taxon>
        <taxon>lamiids</taxon>
        <taxon>Solanales</taxon>
        <taxon>Solanaceae</taxon>
        <taxon>Solanoideae</taxon>
        <taxon>Solaneae</taxon>
        <taxon>Solanum</taxon>
    </lineage>
</organism>
<gene>
    <name evidence="1" type="ORF">MTR67_018246</name>
</gene>
<dbReference type="AlphaFoldDB" id="A0AAF0TM78"/>
<dbReference type="SUPFAM" id="SSF53098">
    <property type="entry name" value="Ribonuclease H-like"/>
    <property type="match status" value="1"/>
</dbReference>
<dbReference type="Proteomes" id="UP001234989">
    <property type="component" value="Chromosome 4"/>
</dbReference>
<proteinExistence type="predicted"/>
<keyword evidence="2" id="KW-1185">Reference proteome</keyword>
<accession>A0AAF0TM78</accession>
<dbReference type="PANTHER" id="PTHR34072">
    <property type="entry name" value="ENZYMATIC POLYPROTEIN-RELATED"/>
    <property type="match status" value="1"/>
</dbReference>
<name>A0AAF0TM78_SOLVR</name>